<dbReference type="SUPFAM" id="SSF141673">
    <property type="entry name" value="MOSC N-terminal domain-like"/>
    <property type="match status" value="1"/>
</dbReference>
<dbReference type="OrthoDB" id="17255at2759"/>
<evidence type="ECO:0000256" key="1">
    <source>
        <dbReference type="SAM" id="Phobius"/>
    </source>
</evidence>
<keyword evidence="1" id="KW-0472">Membrane</keyword>
<dbReference type="Pfam" id="PF03476">
    <property type="entry name" value="MOSC_N"/>
    <property type="match status" value="1"/>
</dbReference>
<dbReference type="GO" id="GO:0030170">
    <property type="term" value="F:pyridoxal phosphate binding"/>
    <property type="evidence" value="ECO:0007669"/>
    <property type="project" value="InterPro"/>
</dbReference>
<dbReference type="InterPro" id="IPR011037">
    <property type="entry name" value="Pyrv_Knase-like_insert_dom_sf"/>
</dbReference>
<dbReference type="Pfam" id="PF03473">
    <property type="entry name" value="MOSC"/>
    <property type="match status" value="1"/>
</dbReference>
<proteinExistence type="predicted"/>
<reference evidence="3 4" key="1">
    <citation type="submission" date="2019-01" db="EMBL/GenBank/DDBJ databases">
        <authorList>
            <person name="Sayadi A."/>
        </authorList>
    </citation>
    <scope>NUCLEOTIDE SEQUENCE [LARGE SCALE GENOMIC DNA]</scope>
</reference>
<accession>A0A653BX61</accession>
<feature type="domain" description="MOSC" evidence="2">
    <location>
        <begin position="161"/>
        <end position="334"/>
    </location>
</feature>
<dbReference type="EMBL" id="CAACVG010006393">
    <property type="protein sequence ID" value="VEN40218.1"/>
    <property type="molecule type" value="Genomic_DNA"/>
</dbReference>
<dbReference type="Proteomes" id="UP000410492">
    <property type="component" value="Unassembled WGS sequence"/>
</dbReference>
<dbReference type="PANTHER" id="PTHR14237:SF19">
    <property type="entry name" value="MITOCHONDRIAL AMIDOXIME REDUCING COMPONENT 1"/>
    <property type="match status" value="1"/>
</dbReference>
<dbReference type="InterPro" id="IPR005303">
    <property type="entry name" value="MOCOS_middle"/>
</dbReference>
<organism evidence="3 4">
    <name type="scientific">Callosobruchus maculatus</name>
    <name type="common">Southern cowpea weevil</name>
    <name type="synonym">Pulse bruchid</name>
    <dbReference type="NCBI Taxonomy" id="64391"/>
    <lineage>
        <taxon>Eukaryota</taxon>
        <taxon>Metazoa</taxon>
        <taxon>Ecdysozoa</taxon>
        <taxon>Arthropoda</taxon>
        <taxon>Hexapoda</taxon>
        <taxon>Insecta</taxon>
        <taxon>Pterygota</taxon>
        <taxon>Neoptera</taxon>
        <taxon>Endopterygota</taxon>
        <taxon>Coleoptera</taxon>
        <taxon>Polyphaga</taxon>
        <taxon>Cucujiformia</taxon>
        <taxon>Chrysomeloidea</taxon>
        <taxon>Chrysomelidae</taxon>
        <taxon>Bruchinae</taxon>
        <taxon>Bruchini</taxon>
        <taxon>Callosobruchus</taxon>
    </lineage>
</organism>
<dbReference type="InterPro" id="IPR005302">
    <property type="entry name" value="MoCF_Sase_C"/>
</dbReference>
<dbReference type="SUPFAM" id="SSF50800">
    <property type="entry name" value="PK beta-barrel domain-like"/>
    <property type="match status" value="1"/>
</dbReference>
<dbReference type="AlphaFoldDB" id="A0A653BX61"/>
<evidence type="ECO:0000313" key="4">
    <source>
        <dbReference type="Proteomes" id="UP000410492"/>
    </source>
</evidence>
<evidence type="ECO:0000259" key="2">
    <source>
        <dbReference type="PROSITE" id="PS51340"/>
    </source>
</evidence>
<dbReference type="GO" id="GO:0030151">
    <property type="term" value="F:molybdenum ion binding"/>
    <property type="evidence" value="ECO:0007669"/>
    <property type="project" value="InterPro"/>
</dbReference>
<evidence type="ECO:0000313" key="3">
    <source>
        <dbReference type="EMBL" id="VEN40218.1"/>
    </source>
</evidence>
<keyword evidence="4" id="KW-1185">Reference proteome</keyword>
<gene>
    <name evidence="3" type="ORF">CALMAC_LOCUS4451</name>
</gene>
<sequence>MASNTTLYIAGGATAAAILGTLIYWKRRNEMIPWAWEEAGTLKEIDLYPLKSGHRIELNKVDVTEVGLKQAPEDQKGLVLRDRFLIVYSDKENEFRTARTYPKMVLIEVAAHDADHVSLDAPTMRTLYVQVPPQKPYKEVKVTVHSGEAVNGIDCGDEAALWLSRYLLEKDSGLRLAYNDCSKRRDMTKSQSKLMQYYKYLTNFSGGVYHDLTSIMLMNKASVQDLNKRMNNYQITVKNFRPNFLVEGPPPYDEDNWEWVKIGNVVFRNVAECTRCIMTTIDPENGIRSSDREPLKSLEQYRASKGPSNSPVMGARLEVRRTGKVAVGDRVYVTKRKQRMA</sequence>
<dbReference type="PANTHER" id="PTHR14237">
    <property type="entry name" value="MOLYBDOPTERIN COFACTOR SULFURASE MOSC"/>
    <property type="match status" value="1"/>
</dbReference>
<dbReference type="GO" id="GO:0003824">
    <property type="term" value="F:catalytic activity"/>
    <property type="evidence" value="ECO:0007669"/>
    <property type="project" value="InterPro"/>
</dbReference>
<feature type="transmembrane region" description="Helical" evidence="1">
    <location>
        <begin position="6"/>
        <end position="25"/>
    </location>
</feature>
<protein>
    <recommendedName>
        <fullName evidence="2">MOSC domain-containing protein</fullName>
    </recommendedName>
</protein>
<name>A0A653BX61_CALMS</name>
<keyword evidence="1" id="KW-1133">Transmembrane helix</keyword>
<dbReference type="PROSITE" id="PS51340">
    <property type="entry name" value="MOSC"/>
    <property type="match status" value="1"/>
</dbReference>
<keyword evidence="1" id="KW-0812">Transmembrane</keyword>